<feature type="active site" description="O-(5'-phospho-DNA)-tyrosine intermediate" evidence="10">
    <location>
        <position position="296"/>
    </location>
</feature>
<keyword evidence="5" id="KW-0862">Zinc</keyword>
<dbReference type="EMBL" id="DVJN01000035">
    <property type="protein sequence ID" value="HIS91725.1"/>
    <property type="molecule type" value="Genomic_DNA"/>
</dbReference>
<reference evidence="13" key="1">
    <citation type="submission" date="2020-10" db="EMBL/GenBank/DDBJ databases">
        <authorList>
            <person name="Gilroy R."/>
        </authorList>
    </citation>
    <scope>NUCLEOTIDE SEQUENCE</scope>
    <source>
        <strain evidence="13">13766</strain>
    </source>
</reference>
<dbReference type="InterPro" id="IPR028612">
    <property type="entry name" value="Topoisom_1_IA"/>
</dbReference>
<gene>
    <name evidence="10 13" type="primary">topA</name>
    <name evidence="13" type="ORF">IAA84_01770</name>
</gene>
<evidence type="ECO:0000256" key="3">
    <source>
        <dbReference type="ARBA" id="ARBA00022723"/>
    </source>
</evidence>
<dbReference type="SUPFAM" id="SSF57783">
    <property type="entry name" value="Zinc beta-ribbon"/>
    <property type="match status" value="2"/>
</dbReference>
<dbReference type="GO" id="GO:0003917">
    <property type="term" value="F:DNA topoisomerase type I (single strand cut, ATP-independent) activity"/>
    <property type="evidence" value="ECO:0007669"/>
    <property type="project" value="UniProtKB-UniRule"/>
</dbReference>
<comment type="function">
    <text evidence="10">Releases the supercoiling and torsional tension of DNA, which is introduced during the DNA replication and transcription, by transiently cleaving and rejoining one strand of the DNA duplex. Introduces a single-strand break via transesterification at a target site in duplex DNA. The scissile phosphodiester is attacked by the catalytic tyrosine of the enzyme, resulting in the formation of a DNA-(5'-phosphotyrosyl)-enzyme intermediate and the expulsion of a 3'-OH DNA strand. The free DNA strand then undergoes passage around the unbroken strand, thus removing DNA supercoils. Finally, in the religation step, the DNA 3'-OH attacks the covalent intermediate to expel the active-site tyrosine and restore the DNA phosphodiester backbone.</text>
</comment>
<proteinExistence type="inferred from homology"/>
<dbReference type="GO" id="GO:0003677">
    <property type="term" value="F:DNA binding"/>
    <property type="evidence" value="ECO:0007669"/>
    <property type="project" value="UniProtKB-KW"/>
</dbReference>
<dbReference type="PROSITE" id="PS00396">
    <property type="entry name" value="TOPO_IA_1"/>
    <property type="match status" value="1"/>
</dbReference>
<keyword evidence="6" id="KW-0460">Magnesium</keyword>
<keyword evidence="3" id="KW-0479">Metal-binding</keyword>
<dbReference type="EC" id="5.6.2.1" evidence="10"/>
<dbReference type="Gene3D" id="3.40.50.140">
    <property type="match status" value="1"/>
</dbReference>
<dbReference type="InterPro" id="IPR023405">
    <property type="entry name" value="Topo_IA_core_domain"/>
</dbReference>
<dbReference type="GO" id="GO:0008270">
    <property type="term" value="F:zinc ion binding"/>
    <property type="evidence" value="ECO:0007669"/>
    <property type="project" value="UniProtKB-KW"/>
</dbReference>
<dbReference type="SUPFAM" id="SSF56712">
    <property type="entry name" value="Prokaryotic type I DNA topoisomerase"/>
    <property type="match status" value="1"/>
</dbReference>
<organism evidence="13 14">
    <name type="scientific">Candidatus Alectryocaccomicrobium excrementavium</name>
    <dbReference type="NCBI Taxonomy" id="2840668"/>
    <lineage>
        <taxon>Bacteria</taxon>
        <taxon>Bacillati</taxon>
        <taxon>Bacillota</taxon>
        <taxon>Clostridia</taxon>
        <taxon>Candidatus Alectryocaccomicrobium</taxon>
    </lineage>
</organism>
<dbReference type="InterPro" id="IPR005733">
    <property type="entry name" value="TopoI_bac-type"/>
</dbReference>
<feature type="domain" description="Toprim" evidence="11">
    <location>
        <begin position="5"/>
        <end position="115"/>
    </location>
</feature>
<evidence type="ECO:0000256" key="2">
    <source>
        <dbReference type="ARBA" id="ARBA00009446"/>
    </source>
</evidence>
<evidence type="ECO:0000259" key="12">
    <source>
        <dbReference type="PROSITE" id="PS52039"/>
    </source>
</evidence>
<comment type="similarity">
    <text evidence="2 10">Belongs to the type IA topoisomerase family.</text>
</comment>
<evidence type="ECO:0000256" key="6">
    <source>
        <dbReference type="ARBA" id="ARBA00022842"/>
    </source>
</evidence>
<dbReference type="InterPro" id="IPR034149">
    <property type="entry name" value="TOPRIM_TopoI"/>
</dbReference>
<dbReference type="NCBIfam" id="TIGR01051">
    <property type="entry name" value="topA_bact"/>
    <property type="match status" value="1"/>
</dbReference>
<dbReference type="InterPro" id="IPR000380">
    <property type="entry name" value="Topo_IA"/>
</dbReference>
<accession>A0A9D1FZI6</accession>
<evidence type="ECO:0000256" key="5">
    <source>
        <dbReference type="ARBA" id="ARBA00022833"/>
    </source>
</evidence>
<evidence type="ECO:0000313" key="13">
    <source>
        <dbReference type="EMBL" id="HIS91725.1"/>
    </source>
</evidence>
<keyword evidence="9 10" id="KW-0413">Isomerase</keyword>
<dbReference type="Pfam" id="PF01751">
    <property type="entry name" value="Toprim"/>
    <property type="match status" value="1"/>
</dbReference>
<dbReference type="Gene3D" id="1.10.290.10">
    <property type="entry name" value="Topoisomerase I, domain 4"/>
    <property type="match status" value="1"/>
</dbReference>
<dbReference type="InterPro" id="IPR013497">
    <property type="entry name" value="Topo_IA_cen"/>
</dbReference>
<comment type="subunit">
    <text evidence="10">Monomer.</text>
</comment>
<evidence type="ECO:0000256" key="4">
    <source>
        <dbReference type="ARBA" id="ARBA00022771"/>
    </source>
</evidence>
<sequence>MAQQNKLIIVESPAKARTITKFLGRGYKVEASQGHIRDLPKSQIGVDVDNNFEPKYITIRGRGEILTRIRKEAKAAKAVYLATDPDREGEDISWHLANILGIDPSTPCRVKFHEITEKEIKSAIKKPEPLDLNLVDAQQARRVLDRLVGYKISPLLWRKVRQGLSAGRVQSVATAMIVEREREIEAFQSEEYWTIAGDFPGFGARYQGQNGDKADLKSQEDCDAVIRRVREARFTVGNVKRGERKKYPAPPFTTSNLQQEASRKLGFTTSKTMQIAQQLYEGVDIAGVGTQGVVSYIRTDSTRVSDEAIASVRETILGRFGGEYLPATPNTYKSKKSAQDAHEAIRPTNMEYRPDQLKASLSRDQYRLYKLIYDRFLASQMTPAIYDTLGAEMAADTGDKFVYSGQHKRFAGFTAVYEEGHDDVQEEADTTLPALENGMELRLVDAHADQHFTQPPPRYTEASLVHALEELGIGRPSTYAPTISTITTRGYITRKNKRLEPTELGVVVTNMMTKYFPDIVDIDFTAEMEKELDEIETGAMDWHKVIADFYGPFEKTLEIADQSIEKVEIKDEVSDIPCEKCGAMMVYKTGRYGRFLACPNFPECKHTQALLKAIDAPCPECGGKLYERVSKRGRHFYGCENYPTCQFVSWDMPVTDKCPDCGGRMVLKRNAKGDAYHLCVNENCKKRVPVSAPEDE</sequence>
<evidence type="ECO:0000259" key="11">
    <source>
        <dbReference type="PROSITE" id="PS50880"/>
    </source>
</evidence>
<dbReference type="CDD" id="cd00186">
    <property type="entry name" value="TOP1Ac"/>
    <property type="match status" value="1"/>
</dbReference>
<feature type="site" description="Interaction with DNA" evidence="10">
    <location>
        <position position="150"/>
    </location>
</feature>
<feature type="site" description="Interaction with DNA" evidence="10">
    <location>
        <position position="489"/>
    </location>
</feature>
<feature type="site" description="Interaction with DNA" evidence="10">
    <location>
        <position position="145"/>
    </location>
</feature>
<keyword evidence="7 10" id="KW-0799">Topoisomerase</keyword>
<dbReference type="InterPro" id="IPR013826">
    <property type="entry name" value="Topo_IA_cen_sub3"/>
</dbReference>
<dbReference type="PRINTS" id="PR00417">
    <property type="entry name" value="PRTPISMRASEI"/>
</dbReference>
<evidence type="ECO:0000256" key="9">
    <source>
        <dbReference type="ARBA" id="ARBA00023235"/>
    </source>
</evidence>
<dbReference type="InterPro" id="IPR006171">
    <property type="entry name" value="TOPRIM_dom"/>
</dbReference>
<feature type="site" description="Interaction with DNA" evidence="10">
    <location>
        <position position="157"/>
    </location>
</feature>
<dbReference type="InterPro" id="IPR013498">
    <property type="entry name" value="Topo_IA_Znf"/>
</dbReference>
<comment type="caution">
    <text evidence="13">The sequence shown here is derived from an EMBL/GenBank/DDBJ whole genome shotgun (WGS) entry which is preliminary data.</text>
</comment>
<dbReference type="PANTHER" id="PTHR42785">
    <property type="entry name" value="DNA TOPOISOMERASE, TYPE IA, CORE"/>
    <property type="match status" value="1"/>
</dbReference>
<evidence type="ECO:0000256" key="1">
    <source>
        <dbReference type="ARBA" id="ARBA00000213"/>
    </source>
</evidence>
<evidence type="ECO:0000256" key="7">
    <source>
        <dbReference type="ARBA" id="ARBA00023029"/>
    </source>
</evidence>
<keyword evidence="4" id="KW-0863">Zinc-finger</keyword>
<dbReference type="GO" id="GO:0005694">
    <property type="term" value="C:chromosome"/>
    <property type="evidence" value="ECO:0007669"/>
    <property type="project" value="InterPro"/>
</dbReference>
<dbReference type="Proteomes" id="UP000824140">
    <property type="component" value="Unassembled WGS sequence"/>
</dbReference>
<dbReference type="HAMAP" id="MF_00952">
    <property type="entry name" value="Topoisom_1_prok"/>
    <property type="match status" value="1"/>
</dbReference>
<dbReference type="InterPro" id="IPR003601">
    <property type="entry name" value="Topo_IA_2"/>
</dbReference>
<evidence type="ECO:0000256" key="8">
    <source>
        <dbReference type="ARBA" id="ARBA00023125"/>
    </source>
</evidence>
<dbReference type="InterPro" id="IPR013825">
    <property type="entry name" value="Topo_IA_cen_sub2"/>
</dbReference>
<keyword evidence="8 10" id="KW-0238">DNA-binding</keyword>
<dbReference type="InterPro" id="IPR013824">
    <property type="entry name" value="Topo_IA_cen_sub1"/>
</dbReference>
<reference evidence="13" key="2">
    <citation type="journal article" date="2021" name="PeerJ">
        <title>Extensive microbial diversity within the chicken gut microbiome revealed by metagenomics and culture.</title>
        <authorList>
            <person name="Gilroy R."/>
            <person name="Ravi A."/>
            <person name="Getino M."/>
            <person name="Pursley I."/>
            <person name="Horton D.L."/>
            <person name="Alikhan N.F."/>
            <person name="Baker D."/>
            <person name="Gharbi K."/>
            <person name="Hall N."/>
            <person name="Watson M."/>
            <person name="Adriaenssens E.M."/>
            <person name="Foster-Nyarko E."/>
            <person name="Jarju S."/>
            <person name="Secka A."/>
            <person name="Antonio M."/>
            <person name="Oren A."/>
            <person name="Chaudhuri R.R."/>
            <person name="La Ragione R."/>
            <person name="Hildebrand F."/>
            <person name="Pallen M.J."/>
        </authorList>
    </citation>
    <scope>NUCLEOTIDE SEQUENCE</scope>
    <source>
        <strain evidence="13">13766</strain>
    </source>
</reference>
<feature type="domain" description="Topo IA-type catalytic" evidence="12">
    <location>
        <begin position="131"/>
        <end position="557"/>
    </location>
</feature>
<feature type="site" description="Interaction with DNA" evidence="10">
    <location>
        <position position="141"/>
    </location>
</feature>
<protein>
    <recommendedName>
        <fullName evidence="10">DNA topoisomerase 1</fullName>
        <ecNumber evidence="10">5.6.2.1</ecNumber>
    </recommendedName>
    <alternativeName>
        <fullName evidence="10">DNA topoisomerase I</fullName>
    </alternativeName>
</protein>
<dbReference type="SMART" id="SM00493">
    <property type="entry name" value="TOPRIM"/>
    <property type="match status" value="1"/>
</dbReference>
<dbReference type="CDD" id="cd03363">
    <property type="entry name" value="TOPRIM_TopoIA_TopoI"/>
    <property type="match status" value="1"/>
</dbReference>
<dbReference type="PANTHER" id="PTHR42785:SF1">
    <property type="entry name" value="DNA TOPOISOMERASE"/>
    <property type="match status" value="1"/>
</dbReference>
<feature type="site" description="Interaction with DNA" evidence="10">
    <location>
        <position position="35"/>
    </location>
</feature>
<dbReference type="Pfam" id="PF01131">
    <property type="entry name" value="Topoisom_bac"/>
    <property type="match status" value="1"/>
</dbReference>
<dbReference type="GO" id="GO:0006265">
    <property type="term" value="P:DNA topological change"/>
    <property type="evidence" value="ECO:0007669"/>
    <property type="project" value="UniProtKB-UniRule"/>
</dbReference>
<feature type="region of interest" description="Interaction with DNA" evidence="10">
    <location>
        <begin position="165"/>
        <end position="170"/>
    </location>
</feature>
<dbReference type="SMART" id="SM00437">
    <property type="entry name" value="TOP1Ac"/>
    <property type="match status" value="1"/>
</dbReference>
<dbReference type="Gene3D" id="3.30.65.10">
    <property type="entry name" value="Bacterial Topoisomerase I, domain 1"/>
    <property type="match status" value="2"/>
</dbReference>
<evidence type="ECO:0000313" key="14">
    <source>
        <dbReference type="Proteomes" id="UP000824140"/>
    </source>
</evidence>
<name>A0A9D1FZI6_9FIRM</name>
<dbReference type="PROSITE" id="PS52039">
    <property type="entry name" value="TOPO_IA_2"/>
    <property type="match status" value="1"/>
</dbReference>
<feature type="site" description="Interaction with DNA" evidence="10">
    <location>
        <position position="142"/>
    </location>
</feature>
<dbReference type="SMART" id="SM00436">
    <property type="entry name" value="TOP1Bc"/>
    <property type="match status" value="1"/>
</dbReference>
<feature type="site" description="Interaction with DNA" evidence="10">
    <location>
        <position position="298"/>
    </location>
</feature>
<comment type="catalytic activity">
    <reaction evidence="1 10">
        <text>ATP-independent breakage of single-stranded DNA, followed by passage and rejoining.</text>
        <dbReference type="EC" id="5.6.2.1"/>
    </reaction>
</comment>
<dbReference type="InterPro" id="IPR003602">
    <property type="entry name" value="Topo_IA_DNA-bd_dom"/>
</dbReference>
<dbReference type="InterPro" id="IPR023406">
    <property type="entry name" value="Topo_IA_AS"/>
</dbReference>
<dbReference type="AlphaFoldDB" id="A0A9D1FZI6"/>
<dbReference type="PROSITE" id="PS50880">
    <property type="entry name" value="TOPRIM"/>
    <property type="match status" value="1"/>
</dbReference>
<evidence type="ECO:0000256" key="10">
    <source>
        <dbReference type="HAMAP-Rule" id="MF_00952"/>
    </source>
</evidence>
<dbReference type="Pfam" id="PF01396">
    <property type="entry name" value="Zn_ribbon_Top1"/>
    <property type="match status" value="3"/>
</dbReference>
<dbReference type="Gene3D" id="2.70.20.10">
    <property type="entry name" value="Topoisomerase I, domain 3"/>
    <property type="match status" value="1"/>
</dbReference>
<dbReference type="Gene3D" id="1.10.460.10">
    <property type="entry name" value="Topoisomerase I, domain 2"/>
    <property type="match status" value="1"/>
</dbReference>